<sequence>MAAGAGLGDVAAPQGITTQTLIAAWNARLPVYEAIVTREYSFPKSTSTLTEYRRVYDIDVLSSPTAKFVGLGAVAPDTFWVLHGRTIANSIVVNLHETWQENVGFPIMRWDATTLKFTDSPLVQLPGGGPSAGIALVTDGGGSASS</sequence>
<gene>
    <name evidence="1" type="ORF">EGT67_12695</name>
</gene>
<accession>A0A438BDF7</accession>
<organism evidence="1 2">
    <name type="scientific">Prescottella agglutinans</name>
    <dbReference type="NCBI Taxonomy" id="1644129"/>
    <lineage>
        <taxon>Bacteria</taxon>
        <taxon>Bacillati</taxon>
        <taxon>Actinomycetota</taxon>
        <taxon>Actinomycetes</taxon>
        <taxon>Mycobacteriales</taxon>
        <taxon>Nocardiaceae</taxon>
        <taxon>Prescottella</taxon>
    </lineage>
</organism>
<proteinExistence type="predicted"/>
<evidence type="ECO:0000313" key="1">
    <source>
        <dbReference type="EMBL" id="RVW09017.1"/>
    </source>
</evidence>
<dbReference type="EMBL" id="RKLP01000006">
    <property type="protein sequence ID" value="RVW09017.1"/>
    <property type="molecule type" value="Genomic_DNA"/>
</dbReference>
<evidence type="ECO:0000313" key="2">
    <source>
        <dbReference type="Proteomes" id="UP000286208"/>
    </source>
</evidence>
<reference evidence="1 2" key="1">
    <citation type="submission" date="2018-11" db="EMBL/GenBank/DDBJ databases">
        <title>Rhodococcus spongicola sp. nov. and Rhodococcus xishaensis sp. nov. from marine sponges.</title>
        <authorList>
            <person name="Li L."/>
            <person name="Lin H.W."/>
        </authorList>
    </citation>
    <scope>NUCLEOTIDE SEQUENCE [LARGE SCALE GENOMIC DNA]</scope>
    <source>
        <strain evidence="1 2">CCTCC AB2014297</strain>
    </source>
</reference>
<name>A0A438BDF7_9NOCA</name>
<dbReference type="AlphaFoldDB" id="A0A438BDF7"/>
<comment type="caution">
    <text evidence="1">The sequence shown here is derived from an EMBL/GenBank/DDBJ whole genome shotgun (WGS) entry which is preliminary data.</text>
</comment>
<protein>
    <submittedName>
        <fullName evidence="1">Uncharacterized protein</fullName>
    </submittedName>
</protein>
<keyword evidence="2" id="KW-1185">Reference proteome</keyword>
<dbReference type="Proteomes" id="UP000286208">
    <property type="component" value="Unassembled WGS sequence"/>
</dbReference>